<evidence type="ECO:0000256" key="1">
    <source>
        <dbReference type="ARBA" id="ARBA00004173"/>
    </source>
</evidence>
<dbReference type="PANTHER" id="PTHR32035">
    <property type="entry name" value="AURORA KINASE A-INTERACTING PROTEIN"/>
    <property type="match status" value="1"/>
</dbReference>
<dbReference type="AlphaFoldDB" id="A0A9P4TVH3"/>
<proteinExistence type="inferred from homology"/>
<evidence type="ECO:0000313" key="8">
    <source>
        <dbReference type="Proteomes" id="UP000800235"/>
    </source>
</evidence>
<evidence type="ECO:0000259" key="6">
    <source>
        <dbReference type="SMART" id="SM01155"/>
    </source>
</evidence>
<keyword evidence="2" id="KW-0496">Mitochondrion</keyword>
<dbReference type="SMART" id="SM01155">
    <property type="entry name" value="DUF1713"/>
    <property type="match status" value="1"/>
</dbReference>
<dbReference type="InterPro" id="IPR013177">
    <property type="entry name" value="Ribosomal_mS38_C"/>
</dbReference>
<dbReference type="OrthoDB" id="5364404at2759"/>
<feature type="compositionally biased region" description="Polar residues" evidence="5">
    <location>
        <begin position="1"/>
        <end position="32"/>
    </location>
</feature>
<accession>A0A9P4TVH3</accession>
<gene>
    <name evidence="7" type="ORF">EJ08DRAFT_737156</name>
</gene>
<comment type="caution">
    <text evidence="7">The sequence shown here is derived from an EMBL/GenBank/DDBJ whole genome shotgun (WGS) entry which is preliminary data.</text>
</comment>
<protein>
    <recommendedName>
        <fullName evidence="4">Small ribosomal subunit protein mS38</fullName>
    </recommendedName>
</protein>
<dbReference type="Pfam" id="PF08213">
    <property type="entry name" value="COX24_C"/>
    <property type="match status" value="1"/>
</dbReference>
<dbReference type="Proteomes" id="UP000800235">
    <property type="component" value="Unassembled WGS sequence"/>
</dbReference>
<evidence type="ECO:0000256" key="2">
    <source>
        <dbReference type="ARBA" id="ARBA00023128"/>
    </source>
</evidence>
<name>A0A9P4TVH3_9PEZI</name>
<feature type="region of interest" description="Disordered" evidence="5">
    <location>
        <begin position="1"/>
        <end position="98"/>
    </location>
</feature>
<feature type="domain" description="Ribosomal protein mS38 C-terminal" evidence="6">
    <location>
        <begin position="329"/>
        <end position="362"/>
    </location>
</feature>
<dbReference type="EMBL" id="MU007076">
    <property type="protein sequence ID" value="KAF2424226.1"/>
    <property type="molecule type" value="Genomic_DNA"/>
</dbReference>
<feature type="compositionally biased region" description="Pro residues" evidence="5">
    <location>
        <begin position="211"/>
        <end position="220"/>
    </location>
</feature>
<feature type="region of interest" description="Disordered" evidence="5">
    <location>
        <begin position="200"/>
        <end position="246"/>
    </location>
</feature>
<evidence type="ECO:0000256" key="3">
    <source>
        <dbReference type="ARBA" id="ARBA00035647"/>
    </source>
</evidence>
<comment type="subcellular location">
    <subcellularLocation>
        <location evidence="1">Mitochondrion</location>
    </subcellularLocation>
</comment>
<organism evidence="7 8">
    <name type="scientific">Tothia fuscella</name>
    <dbReference type="NCBI Taxonomy" id="1048955"/>
    <lineage>
        <taxon>Eukaryota</taxon>
        <taxon>Fungi</taxon>
        <taxon>Dikarya</taxon>
        <taxon>Ascomycota</taxon>
        <taxon>Pezizomycotina</taxon>
        <taxon>Dothideomycetes</taxon>
        <taxon>Pleosporomycetidae</taxon>
        <taxon>Venturiales</taxon>
        <taxon>Cylindrosympodiaceae</taxon>
        <taxon>Tothia</taxon>
    </lineage>
</organism>
<evidence type="ECO:0000256" key="5">
    <source>
        <dbReference type="SAM" id="MobiDB-lite"/>
    </source>
</evidence>
<sequence>MFSSSIGRVVRSTCTTANSTASLTARGPSSTLAAIKAVSQPSHQRRQSSSKTSIPPDGPKRAAPSQQASSSTGRISRRKAKEPAVVPNTRNQPFSKQYPHIPCVPSTAHLRPIDVNLSSFFSLHRPISVTTAIPNEATEKDFDSIFESGSKDPKKVILTLNNVIENLHPHAERDETGRLEWQEINDSEASRYLDGAPQDIPFEKQFSNYPPHRPPPPPSPMTDSITSPAQQKRKASKAKSASTRQKSTTIIVTLTEYTDPSGEKSYAASGTPIIRVPNSQNAVEPTFFTSNKPPMRQPFLERMRIRQQRWQEYREDRTERSPWERREMLLISVKRQRKLKMKKHKYKKLMRKTRNLRRKLGKL</sequence>
<comment type="similarity">
    <text evidence="3">Belongs to the mitochondrion-specific ribosomal protein mS38 family.</text>
</comment>
<keyword evidence="8" id="KW-1185">Reference proteome</keyword>
<dbReference type="GO" id="GO:0005739">
    <property type="term" value="C:mitochondrion"/>
    <property type="evidence" value="ECO:0007669"/>
    <property type="project" value="UniProtKB-SubCell"/>
</dbReference>
<evidence type="ECO:0000313" key="7">
    <source>
        <dbReference type="EMBL" id="KAF2424226.1"/>
    </source>
</evidence>
<reference evidence="7" key="1">
    <citation type="journal article" date="2020" name="Stud. Mycol.">
        <title>101 Dothideomycetes genomes: a test case for predicting lifestyles and emergence of pathogens.</title>
        <authorList>
            <person name="Haridas S."/>
            <person name="Albert R."/>
            <person name="Binder M."/>
            <person name="Bloem J."/>
            <person name="Labutti K."/>
            <person name="Salamov A."/>
            <person name="Andreopoulos B."/>
            <person name="Baker S."/>
            <person name="Barry K."/>
            <person name="Bills G."/>
            <person name="Bluhm B."/>
            <person name="Cannon C."/>
            <person name="Castanera R."/>
            <person name="Culley D."/>
            <person name="Daum C."/>
            <person name="Ezra D."/>
            <person name="Gonzalez J."/>
            <person name="Henrissat B."/>
            <person name="Kuo A."/>
            <person name="Liang C."/>
            <person name="Lipzen A."/>
            <person name="Lutzoni F."/>
            <person name="Magnuson J."/>
            <person name="Mondo S."/>
            <person name="Nolan M."/>
            <person name="Ohm R."/>
            <person name="Pangilinan J."/>
            <person name="Park H.-J."/>
            <person name="Ramirez L."/>
            <person name="Alfaro M."/>
            <person name="Sun H."/>
            <person name="Tritt A."/>
            <person name="Yoshinaga Y."/>
            <person name="Zwiers L.-H."/>
            <person name="Turgeon B."/>
            <person name="Goodwin S."/>
            <person name="Spatafora J."/>
            <person name="Crous P."/>
            <person name="Grigoriev I."/>
        </authorList>
    </citation>
    <scope>NUCLEOTIDE SEQUENCE</scope>
    <source>
        <strain evidence="7">CBS 130266</strain>
    </source>
</reference>
<evidence type="ECO:0000256" key="4">
    <source>
        <dbReference type="ARBA" id="ARBA00035682"/>
    </source>
</evidence>
<feature type="compositionally biased region" description="Polar residues" evidence="5">
    <location>
        <begin position="64"/>
        <end position="74"/>
    </location>
</feature>
<dbReference type="PANTHER" id="PTHR32035:SF3">
    <property type="entry name" value="SMALL RIBOSOMAL SUBUNIT PROTEIN MS38"/>
    <property type="match status" value="1"/>
</dbReference>